<feature type="compositionally biased region" description="Basic and acidic residues" evidence="8">
    <location>
        <begin position="1"/>
        <end position="18"/>
    </location>
</feature>
<feature type="domain" description="Heme haloperoxidase family profile" evidence="9">
    <location>
        <begin position="5"/>
        <end position="148"/>
    </location>
</feature>
<dbReference type="SUPFAM" id="SSF47571">
    <property type="entry name" value="Cloroperoxidase"/>
    <property type="match status" value="1"/>
</dbReference>
<dbReference type="Proteomes" id="UP000800036">
    <property type="component" value="Unassembled WGS sequence"/>
</dbReference>
<evidence type="ECO:0000256" key="8">
    <source>
        <dbReference type="SAM" id="MobiDB-lite"/>
    </source>
</evidence>
<evidence type="ECO:0000256" key="6">
    <source>
        <dbReference type="ARBA" id="ARBA00023004"/>
    </source>
</evidence>
<protein>
    <submittedName>
        <fullName evidence="10">Cloroperoxidase</fullName>
    </submittedName>
</protein>
<sequence>VVLGERRHWRAPSKDDSRGPCPLLNSLANHGFLPHNGKHISVPALVNALDDALNLNDPGKAFFQAQEEKALTISTNKDYSTFNLLDLMAHNVIEHDGSLSRADGARTMAIIGGSTRPFSTRRRCIGPARRSVCTTARMRCSGDSEARS</sequence>
<gene>
    <name evidence="10" type="ORF">BU23DRAFT_649370</name>
</gene>
<evidence type="ECO:0000256" key="1">
    <source>
        <dbReference type="ARBA" id="ARBA00001970"/>
    </source>
</evidence>
<evidence type="ECO:0000256" key="5">
    <source>
        <dbReference type="ARBA" id="ARBA00023002"/>
    </source>
</evidence>
<dbReference type="PROSITE" id="PS51405">
    <property type="entry name" value="HEME_HALOPEROXIDASE"/>
    <property type="match status" value="1"/>
</dbReference>
<keyword evidence="2 10" id="KW-0575">Peroxidase</keyword>
<evidence type="ECO:0000313" key="10">
    <source>
        <dbReference type="EMBL" id="KAF1970682.1"/>
    </source>
</evidence>
<keyword evidence="4" id="KW-0479">Metal-binding</keyword>
<evidence type="ECO:0000256" key="4">
    <source>
        <dbReference type="ARBA" id="ARBA00022723"/>
    </source>
</evidence>
<dbReference type="Gene3D" id="1.10.489.10">
    <property type="entry name" value="Chloroperoxidase-like"/>
    <property type="match status" value="1"/>
</dbReference>
<evidence type="ECO:0000256" key="7">
    <source>
        <dbReference type="ARBA" id="ARBA00025795"/>
    </source>
</evidence>
<dbReference type="InterPro" id="IPR036851">
    <property type="entry name" value="Chloroperoxidase-like_sf"/>
</dbReference>
<dbReference type="PANTHER" id="PTHR33577">
    <property type="entry name" value="STERIGMATOCYSTIN BIOSYNTHESIS PEROXIDASE STCC-RELATED"/>
    <property type="match status" value="1"/>
</dbReference>
<organism evidence="10 11">
    <name type="scientific">Bimuria novae-zelandiae CBS 107.79</name>
    <dbReference type="NCBI Taxonomy" id="1447943"/>
    <lineage>
        <taxon>Eukaryota</taxon>
        <taxon>Fungi</taxon>
        <taxon>Dikarya</taxon>
        <taxon>Ascomycota</taxon>
        <taxon>Pezizomycotina</taxon>
        <taxon>Dothideomycetes</taxon>
        <taxon>Pleosporomycetidae</taxon>
        <taxon>Pleosporales</taxon>
        <taxon>Massarineae</taxon>
        <taxon>Didymosphaeriaceae</taxon>
        <taxon>Bimuria</taxon>
    </lineage>
</organism>
<name>A0A6A5V3Q2_9PLEO</name>
<dbReference type="PANTHER" id="PTHR33577:SF19">
    <property type="entry name" value="HEME HALOPEROXIDASE FAMILY PROFILE DOMAIN-CONTAINING PROTEIN-RELATED"/>
    <property type="match status" value="1"/>
</dbReference>
<evidence type="ECO:0000256" key="2">
    <source>
        <dbReference type="ARBA" id="ARBA00022559"/>
    </source>
</evidence>
<dbReference type="Pfam" id="PF01328">
    <property type="entry name" value="Peroxidase_2"/>
    <property type="match status" value="1"/>
</dbReference>
<keyword evidence="6" id="KW-0408">Iron</keyword>
<accession>A0A6A5V3Q2</accession>
<proteinExistence type="inferred from homology"/>
<dbReference type="EMBL" id="ML976699">
    <property type="protein sequence ID" value="KAF1970682.1"/>
    <property type="molecule type" value="Genomic_DNA"/>
</dbReference>
<dbReference type="InterPro" id="IPR000028">
    <property type="entry name" value="Chloroperoxidase"/>
</dbReference>
<reference evidence="10" key="1">
    <citation type="journal article" date="2020" name="Stud. Mycol.">
        <title>101 Dothideomycetes genomes: a test case for predicting lifestyles and emergence of pathogens.</title>
        <authorList>
            <person name="Haridas S."/>
            <person name="Albert R."/>
            <person name="Binder M."/>
            <person name="Bloem J."/>
            <person name="Labutti K."/>
            <person name="Salamov A."/>
            <person name="Andreopoulos B."/>
            <person name="Baker S."/>
            <person name="Barry K."/>
            <person name="Bills G."/>
            <person name="Bluhm B."/>
            <person name="Cannon C."/>
            <person name="Castanera R."/>
            <person name="Culley D."/>
            <person name="Daum C."/>
            <person name="Ezra D."/>
            <person name="Gonzalez J."/>
            <person name="Henrissat B."/>
            <person name="Kuo A."/>
            <person name="Liang C."/>
            <person name="Lipzen A."/>
            <person name="Lutzoni F."/>
            <person name="Magnuson J."/>
            <person name="Mondo S."/>
            <person name="Nolan M."/>
            <person name="Ohm R."/>
            <person name="Pangilinan J."/>
            <person name="Park H.-J."/>
            <person name="Ramirez L."/>
            <person name="Alfaro M."/>
            <person name="Sun H."/>
            <person name="Tritt A."/>
            <person name="Yoshinaga Y."/>
            <person name="Zwiers L.-H."/>
            <person name="Turgeon B."/>
            <person name="Goodwin S."/>
            <person name="Spatafora J."/>
            <person name="Crous P."/>
            <person name="Grigoriev I."/>
        </authorList>
    </citation>
    <scope>NUCLEOTIDE SEQUENCE</scope>
    <source>
        <strain evidence="10">CBS 107.79</strain>
    </source>
</reference>
<dbReference type="GO" id="GO:0004601">
    <property type="term" value="F:peroxidase activity"/>
    <property type="evidence" value="ECO:0007669"/>
    <property type="project" value="UniProtKB-KW"/>
</dbReference>
<keyword evidence="3" id="KW-0349">Heme</keyword>
<evidence type="ECO:0000256" key="3">
    <source>
        <dbReference type="ARBA" id="ARBA00022617"/>
    </source>
</evidence>
<dbReference type="OrthoDB" id="407298at2759"/>
<evidence type="ECO:0000313" key="11">
    <source>
        <dbReference type="Proteomes" id="UP000800036"/>
    </source>
</evidence>
<comment type="similarity">
    <text evidence="7">Belongs to the chloroperoxidase family.</text>
</comment>
<dbReference type="AlphaFoldDB" id="A0A6A5V3Q2"/>
<dbReference type="GO" id="GO:0046872">
    <property type="term" value="F:metal ion binding"/>
    <property type="evidence" value="ECO:0007669"/>
    <property type="project" value="UniProtKB-KW"/>
</dbReference>
<feature type="non-terminal residue" evidence="10">
    <location>
        <position position="1"/>
    </location>
</feature>
<feature type="region of interest" description="Disordered" evidence="8">
    <location>
        <begin position="1"/>
        <end position="20"/>
    </location>
</feature>
<evidence type="ECO:0000259" key="9">
    <source>
        <dbReference type="PROSITE" id="PS51405"/>
    </source>
</evidence>
<keyword evidence="5" id="KW-0560">Oxidoreductase</keyword>
<comment type="cofactor">
    <cofactor evidence="1">
        <name>heme b</name>
        <dbReference type="ChEBI" id="CHEBI:60344"/>
    </cofactor>
</comment>
<keyword evidence="11" id="KW-1185">Reference proteome</keyword>